<keyword evidence="1" id="KW-0812">Transmembrane</keyword>
<protein>
    <recommendedName>
        <fullName evidence="4">Sodium:solute symporter</fullName>
    </recommendedName>
</protein>
<accession>A0A1H8KQ17</accession>
<evidence type="ECO:0000256" key="1">
    <source>
        <dbReference type="SAM" id="Phobius"/>
    </source>
</evidence>
<dbReference type="Proteomes" id="UP000181951">
    <property type="component" value="Unassembled WGS sequence"/>
</dbReference>
<evidence type="ECO:0000313" key="3">
    <source>
        <dbReference type="Proteomes" id="UP000181951"/>
    </source>
</evidence>
<feature type="transmembrane region" description="Helical" evidence="1">
    <location>
        <begin position="6"/>
        <end position="24"/>
    </location>
</feature>
<dbReference type="EMBL" id="FODD01000013">
    <property type="protein sequence ID" value="SEN94985.1"/>
    <property type="molecule type" value="Genomic_DNA"/>
</dbReference>
<evidence type="ECO:0008006" key="4">
    <source>
        <dbReference type="Google" id="ProtNLM"/>
    </source>
</evidence>
<evidence type="ECO:0000313" key="2">
    <source>
        <dbReference type="EMBL" id="SEN94985.1"/>
    </source>
</evidence>
<sequence length="48" mass="5496">MRQLDLVVIAVYLVAIAWIGLRLSGRQKSAKDYFVGEGHMPWWTVSFS</sequence>
<proteinExistence type="predicted"/>
<keyword evidence="1" id="KW-1133">Transmembrane helix</keyword>
<dbReference type="AlphaFoldDB" id="A0A1H8KQ17"/>
<keyword evidence="1" id="KW-0472">Membrane</keyword>
<dbReference type="STRING" id="310780.SAMN05216267_1013144"/>
<keyword evidence="3" id="KW-1185">Reference proteome</keyword>
<reference evidence="2 3" key="1">
    <citation type="submission" date="2016-10" db="EMBL/GenBank/DDBJ databases">
        <authorList>
            <person name="de Groot N.N."/>
        </authorList>
    </citation>
    <scope>NUCLEOTIDE SEQUENCE [LARGE SCALE GENOMIC DNA]</scope>
    <source>
        <strain evidence="2 3">CGMCC 4.2026</strain>
    </source>
</reference>
<name>A0A1H8KQ17_9ACTN</name>
<organism evidence="2 3">
    <name type="scientific">Actinacidiphila rubida</name>
    <dbReference type="NCBI Taxonomy" id="310780"/>
    <lineage>
        <taxon>Bacteria</taxon>
        <taxon>Bacillati</taxon>
        <taxon>Actinomycetota</taxon>
        <taxon>Actinomycetes</taxon>
        <taxon>Kitasatosporales</taxon>
        <taxon>Streptomycetaceae</taxon>
        <taxon>Actinacidiphila</taxon>
    </lineage>
</organism>
<feature type="non-terminal residue" evidence="2">
    <location>
        <position position="48"/>
    </location>
</feature>
<gene>
    <name evidence="2" type="ORF">SAMN05216267_1013144</name>
</gene>